<proteinExistence type="predicted"/>
<comment type="cofactor">
    <cofactor evidence="1">
        <name>Mg(2+)</name>
        <dbReference type="ChEBI" id="CHEBI:18420"/>
    </cofactor>
</comment>
<dbReference type="InterPro" id="IPR006439">
    <property type="entry name" value="HAD-SF_hydro_IA"/>
</dbReference>
<keyword evidence="2" id="KW-0378">Hydrolase</keyword>
<name>A0ABP4X0L9_9MICO</name>
<dbReference type="Pfam" id="PF00702">
    <property type="entry name" value="Hydrolase"/>
    <property type="match status" value="1"/>
</dbReference>
<dbReference type="Proteomes" id="UP001501475">
    <property type="component" value="Unassembled WGS sequence"/>
</dbReference>
<sequence length="251" mass="26301">MAHPAEDVLIDGVLFDLDDTLIDTAAAMHLAGAAAAAVLWPDADPQRLAIAGVRFRSDPGGFFGAYTRGELTFAAMRAARIADLGAWLGAADGQVARAAFDAAYEPAFVAALQTFKDAPACLTALQDNGIRIGLLTNSGADYTAAKLRHTSLAGVTDVVCTRDTLGFGKPDARAFHEACRQLGTDPARTLHIGDELHADPLGAVGAGLRAAWLVRDGALDESVRAEVTRRGIAVIDTLEVVRPGRLGMRLS</sequence>
<dbReference type="SFLD" id="SFLDS00003">
    <property type="entry name" value="Haloacid_Dehalogenase"/>
    <property type="match status" value="1"/>
</dbReference>
<dbReference type="PANTHER" id="PTHR46470:SF4">
    <property type="entry name" value="5-AMINO-6-(5-PHOSPHO-D-RIBITYLAMINO)URACIL PHOSPHATASE YIGB"/>
    <property type="match status" value="1"/>
</dbReference>
<organism evidence="4 5">
    <name type="scientific">Nostocoides vanveenii</name>
    <dbReference type="NCBI Taxonomy" id="330835"/>
    <lineage>
        <taxon>Bacteria</taxon>
        <taxon>Bacillati</taxon>
        <taxon>Actinomycetota</taxon>
        <taxon>Actinomycetes</taxon>
        <taxon>Micrococcales</taxon>
        <taxon>Intrasporangiaceae</taxon>
        <taxon>Nostocoides</taxon>
    </lineage>
</organism>
<dbReference type="SUPFAM" id="SSF56784">
    <property type="entry name" value="HAD-like"/>
    <property type="match status" value="1"/>
</dbReference>
<evidence type="ECO:0000256" key="2">
    <source>
        <dbReference type="ARBA" id="ARBA00022801"/>
    </source>
</evidence>
<gene>
    <name evidence="4" type="ORF">GCM10009810_24830</name>
</gene>
<dbReference type="PANTHER" id="PTHR46470">
    <property type="entry name" value="N-ACYLNEURAMINATE-9-PHOSPHATASE"/>
    <property type="match status" value="1"/>
</dbReference>
<keyword evidence="5" id="KW-1185">Reference proteome</keyword>
<dbReference type="InterPro" id="IPR036412">
    <property type="entry name" value="HAD-like_sf"/>
</dbReference>
<dbReference type="InterPro" id="IPR051400">
    <property type="entry name" value="HAD-like_hydrolase"/>
</dbReference>
<dbReference type="PRINTS" id="PR00413">
    <property type="entry name" value="HADHALOGNASE"/>
</dbReference>
<evidence type="ECO:0000313" key="5">
    <source>
        <dbReference type="Proteomes" id="UP001501475"/>
    </source>
</evidence>
<evidence type="ECO:0008006" key="6">
    <source>
        <dbReference type="Google" id="ProtNLM"/>
    </source>
</evidence>
<evidence type="ECO:0000256" key="1">
    <source>
        <dbReference type="ARBA" id="ARBA00001946"/>
    </source>
</evidence>
<dbReference type="Gene3D" id="3.40.50.1000">
    <property type="entry name" value="HAD superfamily/HAD-like"/>
    <property type="match status" value="1"/>
</dbReference>
<protein>
    <recommendedName>
        <fullName evidence="6">HAD family hydrolase</fullName>
    </recommendedName>
</protein>
<dbReference type="InterPro" id="IPR023214">
    <property type="entry name" value="HAD_sf"/>
</dbReference>
<keyword evidence="3" id="KW-0460">Magnesium</keyword>
<dbReference type="EMBL" id="BAAAPN010000056">
    <property type="protein sequence ID" value="GAA1764897.1"/>
    <property type="molecule type" value="Genomic_DNA"/>
</dbReference>
<evidence type="ECO:0000256" key="3">
    <source>
        <dbReference type="ARBA" id="ARBA00022842"/>
    </source>
</evidence>
<reference evidence="5" key="1">
    <citation type="journal article" date="2019" name="Int. J. Syst. Evol. Microbiol.">
        <title>The Global Catalogue of Microorganisms (GCM) 10K type strain sequencing project: providing services to taxonomists for standard genome sequencing and annotation.</title>
        <authorList>
            <consortium name="The Broad Institute Genomics Platform"/>
            <consortium name="The Broad Institute Genome Sequencing Center for Infectious Disease"/>
            <person name="Wu L."/>
            <person name="Ma J."/>
        </authorList>
    </citation>
    <scope>NUCLEOTIDE SEQUENCE [LARGE SCALE GENOMIC DNA]</scope>
    <source>
        <strain evidence="5">JCM 15591</strain>
    </source>
</reference>
<dbReference type="Gene3D" id="1.20.120.1600">
    <property type="match status" value="1"/>
</dbReference>
<dbReference type="SFLD" id="SFLDG01129">
    <property type="entry name" value="C1.5:_HAD__Beta-PGM__Phosphata"/>
    <property type="match status" value="1"/>
</dbReference>
<accession>A0ABP4X0L9</accession>
<dbReference type="NCBIfam" id="TIGR01549">
    <property type="entry name" value="HAD-SF-IA-v1"/>
    <property type="match status" value="1"/>
</dbReference>
<comment type="caution">
    <text evidence="4">The sequence shown here is derived from an EMBL/GenBank/DDBJ whole genome shotgun (WGS) entry which is preliminary data.</text>
</comment>
<evidence type="ECO:0000313" key="4">
    <source>
        <dbReference type="EMBL" id="GAA1764897.1"/>
    </source>
</evidence>